<dbReference type="Proteomes" id="UP001167864">
    <property type="component" value="Unassembled WGS sequence"/>
</dbReference>
<reference evidence="1" key="1">
    <citation type="submission" date="2023-06" db="EMBL/GenBank/DDBJ databases">
        <authorList>
            <person name="Polev D.E."/>
            <person name="Saitova A.T."/>
            <person name="Bogumilchik E.A."/>
            <person name="Kokorina G.I."/>
            <person name="Voskresenskaia E.A."/>
        </authorList>
    </citation>
    <scope>NUCLEOTIDE SEQUENCE</scope>
    <source>
        <strain evidence="1">2145 StPb PI</strain>
    </source>
</reference>
<name>A0AAW7K731_9GAMM</name>
<dbReference type="PANTHER" id="PTHR36849">
    <property type="entry name" value="CYTOPLASMIC PROTEIN-RELATED"/>
    <property type="match status" value="1"/>
</dbReference>
<dbReference type="RefSeq" id="WP_289817680.1">
    <property type="nucleotide sequence ID" value="NZ_JAUEHU010000003.1"/>
</dbReference>
<dbReference type="InterPro" id="IPR052552">
    <property type="entry name" value="YeaO-like"/>
</dbReference>
<organism evidence="1 2">
    <name type="scientific">Yersinia nurmii</name>
    <dbReference type="NCBI Taxonomy" id="685706"/>
    <lineage>
        <taxon>Bacteria</taxon>
        <taxon>Pseudomonadati</taxon>
        <taxon>Pseudomonadota</taxon>
        <taxon>Gammaproteobacteria</taxon>
        <taxon>Enterobacterales</taxon>
        <taxon>Yersiniaceae</taxon>
        <taxon>Yersinia</taxon>
    </lineage>
</organism>
<accession>A0AAW7K731</accession>
<sequence length="119" mass="14044">MLYLNIFLKRVYDVHPPYEPDTFLIDRLWPRGIAKVRLNGVIWLKDIAPTNELRKQFHQQGDWQAFVKDYTMQLNSNAAVWRPLLEIAKKRPLTLLYGSKDAQHNHAIVLRNYLLAECV</sequence>
<proteinExistence type="predicted"/>
<comment type="caution">
    <text evidence="1">The sequence shown here is derived from an EMBL/GenBank/DDBJ whole genome shotgun (WGS) entry which is preliminary data.</text>
</comment>
<dbReference type="AlphaFoldDB" id="A0AAW7K731"/>
<dbReference type="PANTHER" id="PTHR36849:SF1">
    <property type="entry name" value="CYTOPLASMIC PROTEIN"/>
    <property type="match status" value="1"/>
</dbReference>
<dbReference type="EMBL" id="JAUEHU010000003">
    <property type="protein sequence ID" value="MDN0086731.1"/>
    <property type="molecule type" value="Genomic_DNA"/>
</dbReference>
<evidence type="ECO:0000313" key="2">
    <source>
        <dbReference type="Proteomes" id="UP001167864"/>
    </source>
</evidence>
<evidence type="ECO:0000313" key="1">
    <source>
        <dbReference type="EMBL" id="MDN0086731.1"/>
    </source>
</evidence>
<dbReference type="Pfam" id="PF22752">
    <property type="entry name" value="DUF488-N3i"/>
    <property type="match status" value="1"/>
</dbReference>
<gene>
    <name evidence="1" type="ORF">QVN42_04855</name>
</gene>
<protein>
    <submittedName>
        <fullName evidence="1">DUF488 family protein</fullName>
    </submittedName>
</protein>